<comment type="caution">
    <text evidence="1">The sequence shown here is derived from an EMBL/GenBank/DDBJ whole genome shotgun (WGS) entry which is preliminary data.</text>
</comment>
<sequence length="138" mass="15980">MHVDRGRETIGAVRLKRAYEAPEAADGHRVLVDRLWPRGVRKDALTIDAWMKEIGPSDELRRWFGHDDARWEEFAARYREELRRGPAAEHLNELVALAKRGTVTLVFGAKDERHNQAVVLRDVIERRLRRAQKSAPHS</sequence>
<protein>
    <submittedName>
        <fullName evidence="1">DUF488 family protein</fullName>
    </submittedName>
</protein>
<dbReference type="PANTHER" id="PTHR36849">
    <property type="entry name" value="CYTOPLASMIC PROTEIN-RELATED"/>
    <property type="match status" value="1"/>
</dbReference>
<dbReference type="EMBL" id="WJIE01000007">
    <property type="protein sequence ID" value="MRG95446.1"/>
    <property type="molecule type" value="Genomic_DNA"/>
</dbReference>
<keyword evidence="2" id="KW-1185">Reference proteome</keyword>
<organism evidence="1 2">
    <name type="scientific">Polyangium spumosum</name>
    <dbReference type="NCBI Taxonomy" id="889282"/>
    <lineage>
        <taxon>Bacteria</taxon>
        <taxon>Pseudomonadati</taxon>
        <taxon>Myxococcota</taxon>
        <taxon>Polyangia</taxon>
        <taxon>Polyangiales</taxon>
        <taxon>Polyangiaceae</taxon>
        <taxon>Polyangium</taxon>
    </lineage>
</organism>
<dbReference type="AlphaFoldDB" id="A0A6N7PX70"/>
<gene>
    <name evidence="1" type="ORF">GF068_26520</name>
</gene>
<dbReference type="Pfam" id="PF22752">
    <property type="entry name" value="DUF488-N3i"/>
    <property type="match status" value="1"/>
</dbReference>
<evidence type="ECO:0000313" key="2">
    <source>
        <dbReference type="Proteomes" id="UP000440224"/>
    </source>
</evidence>
<accession>A0A6N7PX70</accession>
<dbReference type="InterPro" id="IPR052552">
    <property type="entry name" value="YeaO-like"/>
</dbReference>
<reference evidence="1 2" key="1">
    <citation type="submission" date="2019-10" db="EMBL/GenBank/DDBJ databases">
        <title>A soil myxobacterium in the family Polyangiaceae.</title>
        <authorList>
            <person name="Li Y."/>
            <person name="Wang J."/>
        </authorList>
    </citation>
    <scope>NUCLEOTIDE SEQUENCE [LARGE SCALE GENOMIC DNA]</scope>
    <source>
        <strain evidence="1 2">DSM 14734</strain>
    </source>
</reference>
<name>A0A6N7PX70_9BACT</name>
<proteinExistence type="predicted"/>
<dbReference type="OrthoDB" id="9790745at2"/>
<dbReference type="PANTHER" id="PTHR36849:SF1">
    <property type="entry name" value="CYTOPLASMIC PROTEIN"/>
    <property type="match status" value="1"/>
</dbReference>
<evidence type="ECO:0000313" key="1">
    <source>
        <dbReference type="EMBL" id="MRG95446.1"/>
    </source>
</evidence>
<dbReference type="Proteomes" id="UP000440224">
    <property type="component" value="Unassembled WGS sequence"/>
</dbReference>